<dbReference type="InterPro" id="IPR036084">
    <property type="entry name" value="Ser_inhib-like_sf"/>
</dbReference>
<dbReference type="OrthoDB" id="7695409at2759"/>
<keyword evidence="3" id="KW-1185">Reference proteome</keyword>
<dbReference type="AlphaFoldDB" id="A0A8K0DSQ4"/>
<proteinExistence type="predicted"/>
<dbReference type="CDD" id="cd19941">
    <property type="entry name" value="TIL"/>
    <property type="match status" value="1"/>
</dbReference>
<evidence type="ECO:0000256" key="1">
    <source>
        <dbReference type="SAM" id="SignalP"/>
    </source>
</evidence>
<evidence type="ECO:0000313" key="3">
    <source>
        <dbReference type="Proteomes" id="UP000801492"/>
    </source>
</evidence>
<feature type="chain" id="PRO_5035462427" description="TIL domain-containing protein" evidence="1">
    <location>
        <begin position="20"/>
        <end position="150"/>
    </location>
</feature>
<evidence type="ECO:0008006" key="4">
    <source>
        <dbReference type="Google" id="ProtNLM"/>
    </source>
</evidence>
<gene>
    <name evidence="2" type="ORF">ILUMI_00405</name>
</gene>
<name>A0A8K0DSQ4_IGNLU</name>
<reference evidence="2" key="1">
    <citation type="submission" date="2019-08" db="EMBL/GenBank/DDBJ databases">
        <title>The genome of the North American firefly Photinus pyralis.</title>
        <authorList>
            <consortium name="Photinus pyralis genome working group"/>
            <person name="Fallon T.R."/>
            <person name="Sander Lower S.E."/>
            <person name="Weng J.-K."/>
        </authorList>
    </citation>
    <scope>NUCLEOTIDE SEQUENCE</scope>
    <source>
        <strain evidence="2">TRF0915ILg1</strain>
        <tissue evidence="2">Whole body</tissue>
    </source>
</reference>
<feature type="signal peptide" evidence="1">
    <location>
        <begin position="1"/>
        <end position="19"/>
    </location>
</feature>
<comment type="caution">
    <text evidence="2">The sequence shown here is derived from an EMBL/GenBank/DDBJ whole genome shotgun (WGS) entry which is preliminary data.</text>
</comment>
<dbReference type="SUPFAM" id="SSF57567">
    <property type="entry name" value="Serine protease inhibitors"/>
    <property type="match status" value="1"/>
</dbReference>
<dbReference type="Gene3D" id="2.10.25.10">
    <property type="entry name" value="Laminin"/>
    <property type="match status" value="1"/>
</dbReference>
<evidence type="ECO:0000313" key="2">
    <source>
        <dbReference type="EMBL" id="KAF2905770.1"/>
    </source>
</evidence>
<protein>
    <recommendedName>
        <fullName evidence="4">TIL domain-containing protein</fullName>
    </recommendedName>
</protein>
<dbReference type="Proteomes" id="UP000801492">
    <property type="component" value="Unassembled WGS sequence"/>
</dbReference>
<dbReference type="EMBL" id="VTPC01000440">
    <property type="protein sequence ID" value="KAF2905770.1"/>
    <property type="molecule type" value="Genomic_DNA"/>
</dbReference>
<accession>A0A8K0DSQ4</accession>
<keyword evidence="1" id="KW-0732">Signal</keyword>
<organism evidence="2 3">
    <name type="scientific">Ignelater luminosus</name>
    <name type="common">Cucubano</name>
    <name type="synonym">Pyrophorus luminosus</name>
    <dbReference type="NCBI Taxonomy" id="2038154"/>
    <lineage>
        <taxon>Eukaryota</taxon>
        <taxon>Metazoa</taxon>
        <taxon>Ecdysozoa</taxon>
        <taxon>Arthropoda</taxon>
        <taxon>Hexapoda</taxon>
        <taxon>Insecta</taxon>
        <taxon>Pterygota</taxon>
        <taxon>Neoptera</taxon>
        <taxon>Endopterygota</taxon>
        <taxon>Coleoptera</taxon>
        <taxon>Polyphaga</taxon>
        <taxon>Elateriformia</taxon>
        <taxon>Elateroidea</taxon>
        <taxon>Elateridae</taxon>
        <taxon>Agrypninae</taxon>
        <taxon>Pyrophorini</taxon>
        <taxon>Ignelater</taxon>
    </lineage>
</organism>
<sequence>MMKLFFILYFYIALISVEGLLRFTYIKENATDFSYKKNRKGCPNPHERRMAVTDIKVMTCQPSCPGTKECTIFKATGCICREGYLRDSRYRCIKQHDCPEETKQVGLTLKRNSSSNRNTSANHYCAARSFMLGILLRFNSPKFSKNIQKI</sequence>